<protein>
    <submittedName>
        <fullName evidence="1">Uncharacterized protein</fullName>
    </submittedName>
</protein>
<reference evidence="1" key="1">
    <citation type="submission" date="2022-12" db="EMBL/GenBank/DDBJ databases">
        <authorList>
            <person name="Webb A."/>
        </authorList>
    </citation>
    <scope>NUCLEOTIDE SEQUENCE</scope>
    <source>
        <strain evidence="1">Pd1</strain>
    </source>
</reference>
<dbReference type="Proteomes" id="UP001162029">
    <property type="component" value="Unassembled WGS sequence"/>
</dbReference>
<name>A0AAV0U292_9STRA</name>
<evidence type="ECO:0000313" key="1">
    <source>
        <dbReference type="EMBL" id="CAI5729644.1"/>
    </source>
</evidence>
<evidence type="ECO:0000313" key="2">
    <source>
        <dbReference type="Proteomes" id="UP001162029"/>
    </source>
</evidence>
<dbReference type="EMBL" id="CANTFM010000777">
    <property type="protein sequence ID" value="CAI5729644.1"/>
    <property type="molecule type" value="Genomic_DNA"/>
</dbReference>
<dbReference type="AlphaFoldDB" id="A0AAV0U292"/>
<sequence length="145" mass="16745">MMEEIVAFGIMLLEMEAQDMDDAQQKRLDVRLQDGLKPQSFILWMLKSLVSAYFLSELEAMAEFVGTASNKAYIENPKYLLSHALLVDLQRICQVEADYGLLLSVSVLRDPEKCEMKLKQLMKPKIMFGGSYDDCQHFQCLRYFT</sequence>
<organism evidence="1 2">
    <name type="scientific">Peronospora destructor</name>
    <dbReference type="NCBI Taxonomy" id="86335"/>
    <lineage>
        <taxon>Eukaryota</taxon>
        <taxon>Sar</taxon>
        <taxon>Stramenopiles</taxon>
        <taxon>Oomycota</taxon>
        <taxon>Peronosporomycetes</taxon>
        <taxon>Peronosporales</taxon>
        <taxon>Peronosporaceae</taxon>
        <taxon>Peronospora</taxon>
    </lineage>
</organism>
<proteinExistence type="predicted"/>
<gene>
    <name evidence="1" type="ORF">PDE001_LOCUS4302</name>
</gene>
<keyword evidence="2" id="KW-1185">Reference proteome</keyword>
<comment type="caution">
    <text evidence="1">The sequence shown here is derived from an EMBL/GenBank/DDBJ whole genome shotgun (WGS) entry which is preliminary data.</text>
</comment>
<accession>A0AAV0U292</accession>